<comment type="caution">
    <text evidence="8">The sequence shown here is derived from an EMBL/GenBank/DDBJ whole genome shotgun (WGS) entry which is preliminary data.</text>
</comment>
<dbReference type="Gene3D" id="1.10.1740.10">
    <property type="match status" value="1"/>
</dbReference>
<dbReference type="PANTHER" id="PTHR43133:SF8">
    <property type="entry name" value="RNA POLYMERASE SIGMA FACTOR HI_1459-RELATED"/>
    <property type="match status" value="1"/>
</dbReference>
<dbReference type="SUPFAM" id="SSF88659">
    <property type="entry name" value="Sigma3 and sigma4 domains of RNA polymerase sigma factors"/>
    <property type="match status" value="1"/>
</dbReference>
<dbReference type="Proteomes" id="UP001142462">
    <property type="component" value="Unassembled WGS sequence"/>
</dbReference>
<organism evidence="8 9">
    <name type="scientific">Microbacterium barkeri</name>
    <dbReference type="NCBI Taxonomy" id="33917"/>
    <lineage>
        <taxon>Bacteria</taxon>
        <taxon>Bacillati</taxon>
        <taxon>Actinomycetota</taxon>
        <taxon>Actinomycetes</taxon>
        <taxon>Micrococcales</taxon>
        <taxon>Microbacteriaceae</taxon>
        <taxon>Microbacterium</taxon>
    </lineage>
</organism>
<dbReference type="InterPro" id="IPR013324">
    <property type="entry name" value="RNA_pol_sigma_r3/r4-like"/>
</dbReference>
<dbReference type="Gene3D" id="1.10.10.10">
    <property type="entry name" value="Winged helix-like DNA-binding domain superfamily/Winged helix DNA-binding domain"/>
    <property type="match status" value="1"/>
</dbReference>
<evidence type="ECO:0000256" key="5">
    <source>
        <dbReference type="ARBA" id="ARBA00023163"/>
    </source>
</evidence>
<reference evidence="8" key="1">
    <citation type="journal article" date="2014" name="Int. J. Syst. Evol. Microbiol.">
        <title>Complete genome sequence of Corynebacterium casei LMG S-19264T (=DSM 44701T), isolated from a smear-ripened cheese.</title>
        <authorList>
            <consortium name="US DOE Joint Genome Institute (JGI-PGF)"/>
            <person name="Walter F."/>
            <person name="Albersmeier A."/>
            <person name="Kalinowski J."/>
            <person name="Ruckert C."/>
        </authorList>
    </citation>
    <scope>NUCLEOTIDE SEQUENCE</scope>
    <source>
        <strain evidence="8">VKM Ac-1020</strain>
    </source>
</reference>
<dbReference type="GO" id="GO:0003677">
    <property type="term" value="F:DNA binding"/>
    <property type="evidence" value="ECO:0007669"/>
    <property type="project" value="UniProtKB-KW"/>
</dbReference>
<evidence type="ECO:0000256" key="1">
    <source>
        <dbReference type="ARBA" id="ARBA00010641"/>
    </source>
</evidence>
<comment type="similarity">
    <text evidence="1">Belongs to the sigma-70 factor family. ECF subfamily.</text>
</comment>
<evidence type="ECO:0000256" key="4">
    <source>
        <dbReference type="ARBA" id="ARBA00023125"/>
    </source>
</evidence>
<evidence type="ECO:0008006" key="10">
    <source>
        <dbReference type="Google" id="ProtNLM"/>
    </source>
</evidence>
<dbReference type="InterPro" id="IPR036388">
    <property type="entry name" value="WH-like_DNA-bd_sf"/>
</dbReference>
<protein>
    <recommendedName>
        <fullName evidence="10">RNA polymerase sigma-70 factor (ECF subfamily)</fullName>
    </recommendedName>
</protein>
<dbReference type="AlphaFoldDB" id="A0A9W6H568"/>
<keyword evidence="5" id="KW-0804">Transcription</keyword>
<dbReference type="GO" id="GO:0006352">
    <property type="term" value="P:DNA-templated transcription initiation"/>
    <property type="evidence" value="ECO:0007669"/>
    <property type="project" value="InterPro"/>
</dbReference>
<proteinExistence type="inferred from homology"/>
<dbReference type="Pfam" id="PF08281">
    <property type="entry name" value="Sigma70_r4_2"/>
    <property type="match status" value="1"/>
</dbReference>
<gene>
    <name evidence="8" type="ORF">GCM10017576_24150</name>
</gene>
<dbReference type="InterPro" id="IPR013325">
    <property type="entry name" value="RNA_pol_sigma_r2"/>
</dbReference>
<dbReference type="PANTHER" id="PTHR43133">
    <property type="entry name" value="RNA POLYMERASE ECF-TYPE SIGMA FACTO"/>
    <property type="match status" value="1"/>
</dbReference>
<dbReference type="InterPro" id="IPR039425">
    <property type="entry name" value="RNA_pol_sigma-70-like"/>
</dbReference>
<sequence length="178" mass="20192">MAAEGARDETADIQELWSSGVPATPTSFIKLHRDALFAYFARRVDSVEDAADLTGDVFVIIWRRADDIPFDQTRARMWLFGVARNVLSNHVRAQARRRRLRERAAEQIRHDVPLDESVSEGVRDALGALAPLDREIVQLHHWDGFNLAEIAGILGRRPATIRSRYARARARLRQILSA</sequence>
<feature type="domain" description="RNA polymerase sigma factor 70 region 4 type 2" evidence="7">
    <location>
        <begin position="122"/>
        <end position="172"/>
    </location>
</feature>
<evidence type="ECO:0000259" key="6">
    <source>
        <dbReference type="Pfam" id="PF04542"/>
    </source>
</evidence>
<dbReference type="EMBL" id="BSEJ01000012">
    <property type="protein sequence ID" value="GLJ62285.1"/>
    <property type="molecule type" value="Genomic_DNA"/>
</dbReference>
<reference evidence="8" key="2">
    <citation type="submission" date="2023-01" db="EMBL/GenBank/DDBJ databases">
        <authorList>
            <person name="Sun Q."/>
            <person name="Evtushenko L."/>
        </authorList>
    </citation>
    <scope>NUCLEOTIDE SEQUENCE</scope>
    <source>
        <strain evidence="8">VKM Ac-1020</strain>
    </source>
</reference>
<keyword evidence="2" id="KW-0805">Transcription regulation</keyword>
<accession>A0A9W6H568</accession>
<evidence type="ECO:0000256" key="2">
    <source>
        <dbReference type="ARBA" id="ARBA00023015"/>
    </source>
</evidence>
<evidence type="ECO:0000313" key="8">
    <source>
        <dbReference type="EMBL" id="GLJ62285.1"/>
    </source>
</evidence>
<evidence type="ECO:0000256" key="3">
    <source>
        <dbReference type="ARBA" id="ARBA00023082"/>
    </source>
</evidence>
<dbReference type="Pfam" id="PF04542">
    <property type="entry name" value="Sigma70_r2"/>
    <property type="match status" value="1"/>
</dbReference>
<evidence type="ECO:0000313" key="9">
    <source>
        <dbReference type="Proteomes" id="UP001142462"/>
    </source>
</evidence>
<dbReference type="InterPro" id="IPR013249">
    <property type="entry name" value="RNA_pol_sigma70_r4_t2"/>
</dbReference>
<keyword evidence="4" id="KW-0238">DNA-binding</keyword>
<dbReference type="SUPFAM" id="SSF88946">
    <property type="entry name" value="Sigma2 domain of RNA polymerase sigma factors"/>
    <property type="match status" value="1"/>
</dbReference>
<evidence type="ECO:0000259" key="7">
    <source>
        <dbReference type="Pfam" id="PF08281"/>
    </source>
</evidence>
<dbReference type="GO" id="GO:0016987">
    <property type="term" value="F:sigma factor activity"/>
    <property type="evidence" value="ECO:0007669"/>
    <property type="project" value="UniProtKB-KW"/>
</dbReference>
<feature type="domain" description="RNA polymerase sigma-70 region 2" evidence="6">
    <location>
        <begin position="29"/>
        <end position="97"/>
    </location>
</feature>
<dbReference type="InterPro" id="IPR007627">
    <property type="entry name" value="RNA_pol_sigma70_r2"/>
</dbReference>
<dbReference type="NCBIfam" id="TIGR02937">
    <property type="entry name" value="sigma70-ECF"/>
    <property type="match status" value="1"/>
</dbReference>
<dbReference type="RefSeq" id="WP_271173978.1">
    <property type="nucleotide sequence ID" value="NZ_BSEJ01000012.1"/>
</dbReference>
<keyword evidence="9" id="KW-1185">Reference proteome</keyword>
<keyword evidence="3" id="KW-0731">Sigma factor</keyword>
<name>A0A9W6H568_9MICO</name>
<dbReference type="InterPro" id="IPR014284">
    <property type="entry name" value="RNA_pol_sigma-70_dom"/>
</dbReference>